<organism evidence="1 2">
    <name type="scientific">Paraburkholderia caffeinilytica</name>
    <dbReference type="NCBI Taxonomy" id="1761016"/>
    <lineage>
        <taxon>Bacteria</taxon>
        <taxon>Pseudomonadati</taxon>
        <taxon>Pseudomonadota</taxon>
        <taxon>Betaproteobacteria</taxon>
        <taxon>Burkholderiales</taxon>
        <taxon>Burkholderiaceae</taxon>
        <taxon>Paraburkholderia</taxon>
    </lineage>
</organism>
<gene>
    <name evidence="1" type="ORF">GCM10011400_03350</name>
</gene>
<evidence type="ECO:0000313" key="2">
    <source>
        <dbReference type="Proteomes" id="UP000602004"/>
    </source>
</evidence>
<dbReference type="EMBL" id="BMHL01000001">
    <property type="protein sequence ID" value="GGC20361.1"/>
    <property type="molecule type" value="Genomic_DNA"/>
</dbReference>
<accession>A0ABQ1L6J8</accession>
<dbReference type="Gene3D" id="3.30.460.40">
    <property type="match status" value="1"/>
</dbReference>
<reference evidence="2" key="1">
    <citation type="journal article" date="2019" name="Int. J. Syst. Evol. Microbiol.">
        <title>The Global Catalogue of Microorganisms (GCM) 10K type strain sequencing project: providing services to taxonomists for standard genome sequencing and annotation.</title>
        <authorList>
            <consortium name="The Broad Institute Genomics Platform"/>
            <consortium name="The Broad Institute Genome Sequencing Center for Infectious Disease"/>
            <person name="Wu L."/>
            <person name="Ma J."/>
        </authorList>
    </citation>
    <scope>NUCLEOTIDE SEQUENCE [LARGE SCALE GENOMIC DNA]</scope>
    <source>
        <strain evidence="2">CGMCC 1.15103</strain>
    </source>
</reference>
<keyword evidence="2" id="KW-1185">Reference proteome</keyword>
<dbReference type="InterPro" id="IPR043519">
    <property type="entry name" value="NT_sf"/>
</dbReference>
<sequence length="165" mass="18754">MLTLLTYQQDFLRALNAARVEYLVIGGKAMQAHRLGRTSFDLDIWVSNNIANARRLNPVLTARTKFPIGHRPSDLTVPGRMVQIRNQHDQHVIDVLTSLGDLDFATVDARKLRLLVYRMFVPVASIPDLINMKEISQATTEDPRLAERDGRDIELMREHLAARPS</sequence>
<dbReference type="SUPFAM" id="SSF81301">
    <property type="entry name" value="Nucleotidyltransferase"/>
    <property type="match status" value="1"/>
</dbReference>
<comment type="caution">
    <text evidence="1">The sequence shown here is derived from an EMBL/GenBank/DDBJ whole genome shotgun (WGS) entry which is preliminary data.</text>
</comment>
<name>A0ABQ1L6J8_9BURK</name>
<proteinExistence type="predicted"/>
<protein>
    <recommendedName>
        <fullName evidence="3">Nucleotidyl transferase AbiEii/AbiGii toxin family protein</fullName>
    </recommendedName>
</protein>
<dbReference type="Proteomes" id="UP000602004">
    <property type="component" value="Unassembled WGS sequence"/>
</dbReference>
<evidence type="ECO:0008006" key="3">
    <source>
        <dbReference type="Google" id="ProtNLM"/>
    </source>
</evidence>
<evidence type="ECO:0000313" key="1">
    <source>
        <dbReference type="EMBL" id="GGC20361.1"/>
    </source>
</evidence>
<dbReference type="RefSeq" id="WP_115780578.1">
    <property type="nucleotide sequence ID" value="NZ_BMHL01000001.1"/>
</dbReference>